<keyword evidence="3 9" id="KW-0808">Transferase</keyword>
<keyword evidence="2" id="KW-1003">Cell membrane</keyword>
<evidence type="ECO:0000256" key="3">
    <source>
        <dbReference type="ARBA" id="ARBA00022679"/>
    </source>
</evidence>
<keyword evidence="9" id="KW-0328">Glycosyltransferase</keyword>
<evidence type="ECO:0000256" key="5">
    <source>
        <dbReference type="ARBA" id="ARBA00022989"/>
    </source>
</evidence>
<organism evidence="9 10">
    <name type="scientific">Streptoalloteichus hindustanus</name>
    <dbReference type="NCBI Taxonomy" id="2017"/>
    <lineage>
        <taxon>Bacteria</taxon>
        <taxon>Bacillati</taxon>
        <taxon>Actinomycetota</taxon>
        <taxon>Actinomycetes</taxon>
        <taxon>Pseudonocardiales</taxon>
        <taxon>Pseudonocardiaceae</taxon>
        <taxon>Streptoalloteichus</taxon>
    </lineage>
</organism>
<feature type="transmembrane region" description="Helical" evidence="8">
    <location>
        <begin position="348"/>
        <end position="369"/>
    </location>
</feature>
<evidence type="ECO:0000256" key="2">
    <source>
        <dbReference type="ARBA" id="ARBA00022475"/>
    </source>
</evidence>
<feature type="transmembrane region" description="Helical" evidence="8">
    <location>
        <begin position="420"/>
        <end position="439"/>
    </location>
</feature>
<evidence type="ECO:0000256" key="4">
    <source>
        <dbReference type="ARBA" id="ARBA00022692"/>
    </source>
</evidence>
<feature type="transmembrane region" description="Helical" evidence="8">
    <location>
        <begin position="375"/>
        <end position="408"/>
    </location>
</feature>
<protein>
    <submittedName>
        <fullName evidence="9">Alpha-1,2-mannosyltransferase</fullName>
    </submittedName>
</protein>
<feature type="transmembrane region" description="Helical" evidence="8">
    <location>
        <begin position="451"/>
        <end position="475"/>
    </location>
</feature>
<keyword evidence="6 8" id="KW-0472">Membrane</keyword>
<evidence type="ECO:0000256" key="8">
    <source>
        <dbReference type="SAM" id="Phobius"/>
    </source>
</evidence>
<comment type="subcellular location">
    <subcellularLocation>
        <location evidence="1">Cell membrane</location>
        <topology evidence="1">Multi-pass membrane protein</topology>
    </subcellularLocation>
</comment>
<feature type="transmembrane region" description="Helical" evidence="8">
    <location>
        <begin position="257"/>
        <end position="278"/>
    </location>
</feature>
<feature type="transmembrane region" description="Helical" evidence="8">
    <location>
        <begin position="231"/>
        <end position="250"/>
    </location>
</feature>
<keyword evidence="10" id="KW-1185">Reference proteome</keyword>
<dbReference type="InterPro" id="IPR018584">
    <property type="entry name" value="GT87"/>
</dbReference>
<dbReference type="Proteomes" id="UP000184501">
    <property type="component" value="Unassembled WGS sequence"/>
</dbReference>
<dbReference type="STRING" id="2017.SAMN05444320_10844"/>
<dbReference type="Pfam" id="PF09594">
    <property type="entry name" value="GT87"/>
    <property type="match status" value="1"/>
</dbReference>
<dbReference type="NCBIfam" id="NF009915">
    <property type="entry name" value="PRK13375.1"/>
    <property type="match status" value="1"/>
</dbReference>
<dbReference type="GO" id="GO:0005886">
    <property type="term" value="C:plasma membrane"/>
    <property type="evidence" value="ECO:0007669"/>
    <property type="project" value="UniProtKB-SubCell"/>
</dbReference>
<gene>
    <name evidence="9" type="ORF">SAMN05444320_10844</name>
</gene>
<keyword evidence="5 8" id="KW-1133">Transmembrane helix</keyword>
<accession>A0A1M5IXX0</accession>
<dbReference type="AlphaFoldDB" id="A0A1M5IXX0"/>
<keyword evidence="4 8" id="KW-0812">Transmembrane</keyword>
<reference evidence="9 10" key="1">
    <citation type="submission" date="2016-11" db="EMBL/GenBank/DDBJ databases">
        <authorList>
            <person name="Jaros S."/>
            <person name="Januszkiewicz K."/>
            <person name="Wedrychowicz H."/>
        </authorList>
    </citation>
    <scope>NUCLEOTIDE SEQUENCE [LARGE SCALE GENOMIC DNA]</scope>
    <source>
        <strain evidence="9 10">DSM 44523</strain>
    </source>
</reference>
<feature type="transmembrane region" description="Helical" evidence="8">
    <location>
        <begin position="168"/>
        <end position="189"/>
    </location>
</feature>
<comment type="similarity">
    <text evidence="7">Belongs to the glycosyltransferase 87 family.</text>
</comment>
<feature type="transmembrane region" description="Helical" evidence="8">
    <location>
        <begin position="95"/>
        <end position="112"/>
    </location>
</feature>
<feature type="transmembrane region" description="Helical" evidence="8">
    <location>
        <begin position="284"/>
        <end position="302"/>
    </location>
</feature>
<evidence type="ECO:0000313" key="10">
    <source>
        <dbReference type="Proteomes" id="UP000184501"/>
    </source>
</evidence>
<proteinExistence type="inferred from homology"/>
<dbReference type="EMBL" id="FQVN01000008">
    <property type="protein sequence ID" value="SHG32985.1"/>
    <property type="molecule type" value="Genomic_DNA"/>
</dbReference>
<sequence length="496" mass="54400">MLRGTHLERVHRRGRVGVRGEIVSLECDVGGDGGTGRHALALRKVGRGHFPVRRRLSPTAVLQRGRETRGTPNLRRRGTRLGIALRWIERRALPVAPWLLAASVVGGLFLLVQGDHRAMFDLRVYHDAPPSLLTSRLYEFTYSEFTPDFPLPFTYPPFAAMVLLPLSALPWMLARAVWYAGLLLCVWYLVRTSFRLVAGERWASDRDRWQRWAMLTVAVLLWAEPIRSNFYFGQINLPLAALLMAGMIGARSSLAGASVGLAAGVKLTPAVSGLYFLVTRRWAAAAWSAGVFAATVGLGWLVSADQSRRFWFELLGDAGRVGPVGSAINQSLRGALSRTLGYDVGMGLPWVVAVVAVSVLTGFALRAAVRAGDTLATLVAVQVFGLLVSPISWMHHWVWLLPTVVWLMFGPERRHAPARVALVAWMVALFSYVISKLLQAQPSIWVIPRPWYLSALGWVYPACAVLTLAAVAVAVRPRVADAPEFAPVARGEGLPA</sequence>
<evidence type="ECO:0000256" key="1">
    <source>
        <dbReference type="ARBA" id="ARBA00004651"/>
    </source>
</evidence>
<evidence type="ECO:0000313" key="9">
    <source>
        <dbReference type="EMBL" id="SHG32985.1"/>
    </source>
</evidence>
<evidence type="ECO:0000256" key="6">
    <source>
        <dbReference type="ARBA" id="ARBA00023136"/>
    </source>
</evidence>
<name>A0A1M5IXX0_STRHI</name>
<evidence type="ECO:0000256" key="7">
    <source>
        <dbReference type="ARBA" id="ARBA00024033"/>
    </source>
</evidence>
<dbReference type="GO" id="GO:0016758">
    <property type="term" value="F:hexosyltransferase activity"/>
    <property type="evidence" value="ECO:0007669"/>
    <property type="project" value="InterPro"/>
</dbReference>